<reference evidence="7 8" key="1">
    <citation type="submission" date="2016-10" db="EMBL/GenBank/DDBJ databases">
        <authorList>
            <person name="de Groot N.N."/>
        </authorList>
    </citation>
    <scope>NUCLEOTIDE SEQUENCE [LARGE SCALE GENOMIC DNA]</scope>
    <source>
        <strain evidence="7 8">DSM 44637</strain>
    </source>
</reference>
<dbReference type="InterPro" id="IPR025996">
    <property type="entry name" value="MT1864/Rv1816-like_C"/>
</dbReference>
<dbReference type="EMBL" id="JAAGNC010000095">
    <property type="protein sequence ID" value="NEC58013.1"/>
    <property type="molecule type" value="Genomic_DNA"/>
</dbReference>
<dbReference type="SUPFAM" id="SSF46689">
    <property type="entry name" value="Homeodomain-like"/>
    <property type="match status" value="1"/>
</dbReference>
<evidence type="ECO:0000313" key="8">
    <source>
        <dbReference type="Proteomes" id="UP000199137"/>
    </source>
</evidence>
<dbReference type="RefSeq" id="WP_067582033.1">
    <property type="nucleotide sequence ID" value="NZ_FOWC01000015.1"/>
</dbReference>
<evidence type="ECO:0000256" key="2">
    <source>
        <dbReference type="ARBA" id="ARBA00023125"/>
    </source>
</evidence>
<sequence length="210" mass="22996">MATRHLSTRPAEQHNRGRFLDAALTVLSERGVAGLTVRAVAEQAGASTITVYTRFGGRTGLLDALYERAFDLLGEELRAAPQSGGDGIADLVEVALAYRRFALESPARYGLMFERSVHDYDPDPALRSGVLRTSFAEFVAKIDRVCPPGVLAQECGYLLWTSMHGLVSVELTIRSQSPLDDWFLSSDESAHETIYRRGVHATIDGLGLRT</sequence>
<dbReference type="PANTHER" id="PTHR30055">
    <property type="entry name" value="HTH-TYPE TRANSCRIPTIONAL REGULATOR RUTR"/>
    <property type="match status" value="1"/>
</dbReference>
<dbReference type="InterPro" id="IPR001647">
    <property type="entry name" value="HTH_TetR"/>
</dbReference>
<dbReference type="InterPro" id="IPR050109">
    <property type="entry name" value="HTH-type_TetR-like_transc_reg"/>
</dbReference>
<dbReference type="PANTHER" id="PTHR30055:SF209">
    <property type="entry name" value="POSSIBLE TRANSCRIPTIONAL REGULATORY PROTEIN (PROBABLY TETR-FAMILY)"/>
    <property type="match status" value="1"/>
</dbReference>
<evidence type="ECO:0000313" key="9">
    <source>
        <dbReference type="Proteomes" id="UP000470404"/>
    </source>
</evidence>
<keyword evidence="3" id="KW-0804">Transcription</keyword>
<keyword evidence="1" id="KW-0805">Transcription regulation</keyword>
<dbReference type="Proteomes" id="UP000470404">
    <property type="component" value="Unassembled WGS sequence"/>
</dbReference>
<evidence type="ECO:0000313" key="7">
    <source>
        <dbReference type="EMBL" id="SFQ56134.1"/>
    </source>
</evidence>
<dbReference type="PRINTS" id="PR00455">
    <property type="entry name" value="HTHTETR"/>
</dbReference>
<evidence type="ECO:0000256" key="4">
    <source>
        <dbReference type="PROSITE-ProRule" id="PRU00335"/>
    </source>
</evidence>
<evidence type="ECO:0000256" key="1">
    <source>
        <dbReference type="ARBA" id="ARBA00023015"/>
    </source>
</evidence>
<evidence type="ECO:0000256" key="3">
    <source>
        <dbReference type="ARBA" id="ARBA00023163"/>
    </source>
</evidence>
<evidence type="ECO:0000259" key="5">
    <source>
        <dbReference type="PROSITE" id="PS50977"/>
    </source>
</evidence>
<dbReference type="PROSITE" id="PS50977">
    <property type="entry name" value="HTH_TETR_2"/>
    <property type="match status" value="1"/>
</dbReference>
<dbReference type="Gene3D" id="1.10.357.10">
    <property type="entry name" value="Tetracycline Repressor, domain 2"/>
    <property type="match status" value="1"/>
</dbReference>
<gene>
    <name evidence="6" type="ORF">G3I59_21010</name>
    <name evidence="7" type="ORF">SAMN05421854_115102</name>
</gene>
<protein>
    <submittedName>
        <fullName evidence="6">TetR/AcrR family transcriptional regulator</fullName>
    </submittedName>
    <submittedName>
        <fullName evidence="7">Transcriptional regulator, TetR family</fullName>
    </submittedName>
</protein>
<proteinExistence type="predicted"/>
<accession>A0A1I5ZI22</accession>
<name>A0A1I5ZI22_9PSEU</name>
<dbReference type="GO" id="GO:0003700">
    <property type="term" value="F:DNA-binding transcription factor activity"/>
    <property type="evidence" value="ECO:0007669"/>
    <property type="project" value="TreeGrafter"/>
</dbReference>
<reference evidence="6 9" key="2">
    <citation type="submission" date="2020-01" db="EMBL/GenBank/DDBJ databases">
        <title>Insect and environment-associated Actinomycetes.</title>
        <authorList>
            <person name="Currrie C."/>
            <person name="Chevrette M."/>
            <person name="Carlson C."/>
            <person name="Stubbendieck R."/>
            <person name="Wendt-Pienkowski E."/>
        </authorList>
    </citation>
    <scope>NUCLEOTIDE SEQUENCE [LARGE SCALE GENOMIC DNA]</scope>
    <source>
        <strain evidence="6 9">SID8386</strain>
    </source>
</reference>
<organism evidence="7 8">
    <name type="scientific">Amycolatopsis rubida</name>
    <dbReference type="NCBI Taxonomy" id="112413"/>
    <lineage>
        <taxon>Bacteria</taxon>
        <taxon>Bacillati</taxon>
        <taxon>Actinomycetota</taxon>
        <taxon>Actinomycetes</taxon>
        <taxon>Pseudonocardiales</taxon>
        <taxon>Pseudonocardiaceae</taxon>
        <taxon>Amycolatopsis</taxon>
    </lineage>
</organism>
<dbReference type="EMBL" id="FOWC01000015">
    <property type="protein sequence ID" value="SFQ56134.1"/>
    <property type="molecule type" value="Genomic_DNA"/>
</dbReference>
<dbReference type="OrthoDB" id="8222629at2"/>
<dbReference type="Pfam" id="PF00440">
    <property type="entry name" value="TetR_N"/>
    <property type="match status" value="1"/>
</dbReference>
<dbReference type="InterPro" id="IPR036271">
    <property type="entry name" value="Tet_transcr_reg_TetR-rel_C_sf"/>
</dbReference>
<dbReference type="STRING" id="112413.SAMN05421854_115102"/>
<dbReference type="Proteomes" id="UP000199137">
    <property type="component" value="Unassembled WGS sequence"/>
</dbReference>
<dbReference type="AlphaFoldDB" id="A0A1I5ZI22"/>
<dbReference type="Pfam" id="PF13305">
    <property type="entry name" value="TetR_C_33"/>
    <property type="match status" value="1"/>
</dbReference>
<dbReference type="GO" id="GO:0000976">
    <property type="term" value="F:transcription cis-regulatory region binding"/>
    <property type="evidence" value="ECO:0007669"/>
    <property type="project" value="TreeGrafter"/>
</dbReference>
<evidence type="ECO:0000313" key="6">
    <source>
        <dbReference type="EMBL" id="NEC58013.1"/>
    </source>
</evidence>
<keyword evidence="9" id="KW-1185">Reference proteome</keyword>
<dbReference type="InterPro" id="IPR009057">
    <property type="entry name" value="Homeodomain-like_sf"/>
</dbReference>
<feature type="DNA-binding region" description="H-T-H motif" evidence="4">
    <location>
        <begin position="36"/>
        <end position="55"/>
    </location>
</feature>
<dbReference type="SUPFAM" id="SSF48498">
    <property type="entry name" value="Tetracyclin repressor-like, C-terminal domain"/>
    <property type="match status" value="1"/>
</dbReference>
<keyword evidence="2 4" id="KW-0238">DNA-binding</keyword>
<feature type="domain" description="HTH tetR-type" evidence="5">
    <location>
        <begin position="13"/>
        <end position="73"/>
    </location>
</feature>